<gene>
    <name evidence="8" type="ORF">A1359_02590</name>
</gene>
<dbReference type="InterPro" id="IPR036217">
    <property type="entry name" value="MethylDNA_cys_MeTrfase_DNAb"/>
</dbReference>
<keyword evidence="5" id="KW-0234">DNA repair</keyword>
<reference evidence="8 9" key="1">
    <citation type="submission" date="2016-03" db="EMBL/GenBank/DDBJ databases">
        <authorList>
            <person name="Ploux O."/>
        </authorList>
    </citation>
    <scope>NUCLEOTIDE SEQUENCE [LARGE SCALE GENOMIC DNA]</scope>
    <source>
        <strain evidence="8 9">R-45370</strain>
    </source>
</reference>
<evidence type="ECO:0000313" key="9">
    <source>
        <dbReference type="Proteomes" id="UP000078476"/>
    </source>
</evidence>
<dbReference type="Gene3D" id="1.10.10.10">
    <property type="entry name" value="Winged helix-like DNA-binding domain superfamily/Winged helix DNA-binding domain"/>
    <property type="match status" value="1"/>
</dbReference>
<dbReference type="GO" id="GO:0032259">
    <property type="term" value="P:methylation"/>
    <property type="evidence" value="ECO:0007669"/>
    <property type="project" value="UniProtKB-KW"/>
</dbReference>
<dbReference type="EMBL" id="LUUI01000022">
    <property type="protein sequence ID" value="OAI21056.1"/>
    <property type="molecule type" value="Genomic_DNA"/>
</dbReference>
<dbReference type="InterPro" id="IPR014048">
    <property type="entry name" value="MethylDNA_cys_MeTrfase_DNA-bd"/>
</dbReference>
<evidence type="ECO:0000313" key="8">
    <source>
        <dbReference type="EMBL" id="OAI21056.1"/>
    </source>
</evidence>
<sequence>MSLKLCWQAKVSGVTARLIVPFLDAELVLTLVDDVIIDTDWQLSKTVQAQNHSEFAKQIYHFLLNPIDHHLEVQLLLQGTEYSQKVWNALVDIPFGQVMSYSQLATQLDSGPRAVAQACRNNPYPGLIPCHRVVSTSGIGGFMGQTKGPCVELKRQLLNYELRTALIKP</sequence>
<accession>A0A177NSM9</accession>
<dbReference type="PANTHER" id="PTHR10815:SF13">
    <property type="entry name" value="METHYLATED-DNA--PROTEIN-CYSTEINE METHYLTRANSFERASE"/>
    <property type="match status" value="1"/>
</dbReference>
<dbReference type="Pfam" id="PF01035">
    <property type="entry name" value="DNA_binding_1"/>
    <property type="match status" value="1"/>
</dbReference>
<dbReference type="AlphaFoldDB" id="A0A177NSM9"/>
<keyword evidence="2 8" id="KW-0489">Methyltransferase</keyword>
<keyword evidence="9" id="KW-1185">Reference proteome</keyword>
<dbReference type="GO" id="GO:0003908">
    <property type="term" value="F:methylated-DNA-[protein]-cysteine S-methyltransferase activity"/>
    <property type="evidence" value="ECO:0007669"/>
    <property type="project" value="UniProtKB-EC"/>
</dbReference>
<dbReference type="PROSITE" id="PS00374">
    <property type="entry name" value="MGMT"/>
    <property type="match status" value="1"/>
</dbReference>
<name>A0A177NSM9_9GAMM</name>
<keyword evidence="4" id="KW-0227">DNA damage</keyword>
<keyword evidence="3 8" id="KW-0808">Transferase</keyword>
<comment type="caution">
    <text evidence="8">The sequence shown here is derived from an EMBL/GenBank/DDBJ whole genome shotgun (WGS) entry which is preliminary data.</text>
</comment>
<dbReference type="InterPro" id="IPR036388">
    <property type="entry name" value="WH-like_DNA-bd_sf"/>
</dbReference>
<evidence type="ECO:0000256" key="1">
    <source>
        <dbReference type="ARBA" id="ARBA00001286"/>
    </source>
</evidence>
<dbReference type="STRING" id="980561.A1359_02590"/>
<dbReference type="CDD" id="cd06445">
    <property type="entry name" value="ATase"/>
    <property type="match status" value="1"/>
</dbReference>
<protein>
    <submittedName>
        <fullName evidence="8">Cysteine methyltransferase</fullName>
    </submittedName>
</protein>
<comment type="catalytic activity">
    <reaction evidence="6">
        <text>a 6-O-methyl-2'-deoxyguanosine in DNA + L-cysteinyl-[protein] = S-methyl-L-cysteinyl-[protein] + a 2'-deoxyguanosine in DNA</text>
        <dbReference type="Rhea" id="RHEA:24000"/>
        <dbReference type="Rhea" id="RHEA-COMP:10131"/>
        <dbReference type="Rhea" id="RHEA-COMP:10132"/>
        <dbReference type="Rhea" id="RHEA-COMP:11367"/>
        <dbReference type="Rhea" id="RHEA-COMP:11368"/>
        <dbReference type="ChEBI" id="CHEBI:29950"/>
        <dbReference type="ChEBI" id="CHEBI:82612"/>
        <dbReference type="ChEBI" id="CHEBI:85445"/>
        <dbReference type="ChEBI" id="CHEBI:85448"/>
        <dbReference type="EC" id="2.1.1.63"/>
    </reaction>
</comment>
<dbReference type="InterPro" id="IPR001497">
    <property type="entry name" value="MethylDNA_cys_MeTrfase_AS"/>
</dbReference>
<evidence type="ECO:0000256" key="6">
    <source>
        <dbReference type="ARBA" id="ARBA00049348"/>
    </source>
</evidence>
<dbReference type="GO" id="GO:0006281">
    <property type="term" value="P:DNA repair"/>
    <property type="evidence" value="ECO:0007669"/>
    <property type="project" value="UniProtKB-KW"/>
</dbReference>
<evidence type="ECO:0000256" key="2">
    <source>
        <dbReference type="ARBA" id="ARBA00022603"/>
    </source>
</evidence>
<dbReference type="NCBIfam" id="TIGR00589">
    <property type="entry name" value="ogt"/>
    <property type="match status" value="1"/>
</dbReference>
<dbReference type="SUPFAM" id="SSF46767">
    <property type="entry name" value="Methylated DNA-protein cysteine methyltransferase, C-terminal domain"/>
    <property type="match status" value="1"/>
</dbReference>
<evidence type="ECO:0000256" key="5">
    <source>
        <dbReference type="ARBA" id="ARBA00023204"/>
    </source>
</evidence>
<dbReference type="RefSeq" id="WP_066976960.1">
    <property type="nucleotide sequence ID" value="NZ_LUUI01000022.1"/>
</dbReference>
<feature type="domain" description="Methylated-DNA-[protein]-cysteine S-methyltransferase DNA binding" evidence="7">
    <location>
        <begin position="82"/>
        <end position="161"/>
    </location>
</feature>
<evidence type="ECO:0000256" key="3">
    <source>
        <dbReference type="ARBA" id="ARBA00022679"/>
    </source>
</evidence>
<evidence type="ECO:0000259" key="7">
    <source>
        <dbReference type="Pfam" id="PF01035"/>
    </source>
</evidence>
<proteinExistence type="predicted"/>
<dbReference type="PANTHER" id="PTHR10815">
    <property type="entry name" value="METHYLATED-DNA--PROTEIN-CYSTEINE METHYLTRANSFERASE"/>
    <property type="match status" value="1"/>
</dbReference>
<dbReference type="OrthoDB" id="9802228at2"/>
<dbReference type="Proteomes" id="UP000078476">
    <property type="component" value="Unassembled WGS sequence"/>
</dbReference>
<organism evidence="8 9">
    <name type="scientific">Methylomonas lenta</name>
    <dbReference type="NCBI Taxonomy" id="980561"/>
    <lineage>
        <taxon>Bacteria</taxon>
        <taxon>Pseudomonadati</taxon>
        <taxon>Pseudomonadota</taxon>
        <taxon>Gammaproteobacteria</taxon>
        <taxon>Methylococcales</taxon>
        <taxon>Methylococcaceae</taxon>
        <taxon>Methylomonas</taxon>
    </lineage>
</organism>
<comment type="catalytic activity">
    <reaction evidence="1">
        <text>a 4-O-methyl-thymidine in DNA + L-cysteinyl-[protein] = a thymidine in DNA + S-methyl-L-cysteinyl-[protein]</text>
        <dbReference type="Rhea" id="RHEA:53428"/>
        <dbReference type="Rhea" id="RHEA-COMP:10131"/>
        <dbReference type="Rhea" id="RHEA-COMP:10132"/>
        <dbReference type="Rhea" id="RHEA-COMP:13555"/>
        <dbReference type="Rhea" id="RHEA-COMP:13556"/>
        <dbReference type="ChEBI" id="CHEBI:29950"/>
        <dbReference type="ChEBI" id="CHEBI:82612"/>
        <dbReference type="ChEBI" id="CHEBI:137386"/>
        <dbReference type="ChEBI" id="CHEBI:137387"/>
        <dbReference type="EC" id="2.1.1.63"/>
    </reaction>
</comment>
<evidence type="ECO:0000256" key="4">
    <source>
        <dbReference type="ARBA" id="ARBA00022763"/>
    </source>
</evidence>